<dbReference type="Proteomes" id="UP000236547">
    <property type="component" value="Unassembled WGS sequence"/>
</dbReference>
<sequence length="170" mass="19362">MYDTDPYYCVSQEFRDIILEEFIEPNSRDLSKHRISQLSLKGDKHLYNISLLTSDGFTADAAFDLQQSQGGQVEFSQTLNFKVREIISSWVGLDEVISISTAECGEDFITSQFSKEQFISLLRFGFNLAFSKLQESNSEVILARSSWYGDEHPSSPGGFAFFIPRKIEEN</sequence>
<accession>A0ABX4W6F8</accession>
<proteinExistence type="predicted"/>
<comment type="caution">
    <text evidence="1">The sequence shown here is derived from an EMBL/GenBank/DDBJ whole genome shotgun (WGS) entry which is preliminary data.</text>
</comment>
<name>A0ABX4W6F8_VIBDI</name>
<organism evidence="1 2">
    <name type="scientific">Vibrio diazotrophicus</name>
    <dbReference type="NCBI Taxonomy" id="685"/>
    <lineage>
        <taxon>Bacteria</taxon>
        <taxon>Pseudomonadati</taxon>
        <taxon>Pseudomonadota</taxon>
        <taxon>Gammaproteobacteria</taxon>
        <taxon>Vibrionales</taxon>
        <taxon>Vibrionaceae</taxon>
        <taxon>Vibrio</taxon>
    </lineage>
</organism>
<evidence type="ECO:0000313" key="2">
    <source>
        <dbReference type="Proteomes" id="UP000236547"/>
    </source>
</evidence>
<gene>
    <name evidence="1" type="ORF">C1O25_22370</name>
</gene>
<keyword evidence="2" id="KW-1185">Reference proteome</keyword>
<evidence type="ECO:0000313" key="1">
    <source>
        <dbReference type="EMBL" id="PNH95680.1"/>
    </source>
</evidence>
<dbReference type="EMBL" id="POSM01000068">
    <property type="protein sequence ID" value="PNH95680.1"/>
    <property type="molecule type" value="Genomic_DNA"/>
</dbReference>
<reference evidence="1 2" key="1">
    <citation type="submission" date="2018-01" db="EMBL/GenBank/DDBJ databases">
        <title>Draft genome sequences of six Vibrio diazotrophicus strains isolated from deep-sea sediments of the Baltic Sea.</title>
        <authorList>
            <person name="Castillo D."/>
            <person name="Vandieken V."/>
            <person name="Chiang O."/>
            <person name="Middelboe M."/>
        </authorList>
    </citation>
    <scope>NUCLEOTIDE SEQUENCE [LARGE SCALE GENOMIC DNA]</scope>
    <source>
        <strain evidence="1 2">65.10M</strain>
    </source>
</reference>
<protein>
    <submittedName>
        <fullName evidence="1">Uncharacterized protein</fullName>
    </submittedName>
</protein>
<dbReference type="RefSeq" id="WP_102969837.1">
    <property type="nucleotide sequence ID" value="NZ_POSM01000068.1"/>
</dbReference>